<evidence type="ECO:0000313" key="2">
    <source>
        <dbReference type="Proteomes" id="UP001500325"/>
    </source>
</evidence>
<evidence type="ECO:0000313" key="1">
    <source>
        <dbReference type="EMBL" id="GAA4702221.1"/>
    </source>
</evidence>
<name>A0ABP8X762_9PSEU</name>
<keyword evidence="2" id="KW-1185">Reference proteome</keyword>
<sequence>MAPYPEVTHAVPAEDVHHATGHNFLAVAGTVCKTVSRHTAGSYAQLRALDAEVVAMRVVIVGAGPGGHALALLLDRWG</sequence>
<reference evidence="2" key="1">
    <citation type="journal article" date="2019" name="Int. J. Syst. Evol. Microbiol.">
        <title>The Global Catalogue of Microorganisms (GCM) 10K type strain sequencing project: providing services to taxonomists for standard genome sequencing and annotation.</title>
        <authorList>
            <consortium name="The Broad Institute Genomics Platform"/>
            <consortium name="The Broad Institute Genome Sequencing Center for Infectious Disease"/>
            <person name="Wu L."/>
            <person name="Ma J."/>
        </authorList>
    </citation>
    <scope>NUCLEOTIDE SEQUENCE [LARGE SCALE GENOMIC DNA]</scope>
    <source>
        <strain evidence="2">JCM 18055</strain>
    </source>
</reference>
<comment type="caution">
    <text evidence="1">The sequence shown here is derived from an EMBL/GenBank/DDBJ whole genome shotgun (WGS) entry which is preliminary data.</text>
</comment>
<protein>
    <submittedName>
        <fullName evidence="1">Uncharacterized protein</fullName>
    </submittedName>
</protein>
<organism evidence="1 2">
    <name type="scientific">Pseudonocardia yuanmonensis</name>
    <dbReference type="NCBI Taxonomy" id="1095914"/>
    <lineage>
        <taxon>Bacteria</taxon>
        <taxon>Bacillati</taxon>
        <taxon>Actinomycetota</taxon>
        <taxon>Actinomycetes</taxon>
        <taxon>Pseudonocardiales</taxon>
        <taxon>Pseudonocardiaceae</taxon>
        <taxon>Pseudonocardia</taxon>
    </lineage>
</organism>
<dbReference type="EMBL" id="BAABIC010000017">
    <property type="protein sequence ID" value="GAA4702221.1"/>
    <property type="molecule type" value="Genomic_DNA"/>
</dbReference>
<dbReference type="Proteomes" id="UP001500325">
    <property type="component" value="Unassembled WGS sequence"/>
</dbReference>
<proteinExistence type="predicted"/>
<gene>
    <name evidence="1" type="ORF">GCM10023215_46750</name>
</gene>
<accession>A0ABP8X762</accession>